<evidence type="ECO:0000313" key="2">
    <source>
        <dbReference type="Proteomes" id="UP001521137"/>
    </source>
</evidence>
<sequence length="478" mass="54386">MSNGFMDPLFVLLEVYVINFKQKLKSYLVILSAAVFFTQVNIVTAASEMQKQQIKSIAIDTVWSGHRIKPYLLTRGEHQYLAYFDANRQMTVAHRKLGAPWRYYKVDSWLGWDSHNYVTLEVDSEGHIHVMGNIHADPMEYFRTSEPHQVRSLKRIEVMVDKSVEQRMTYPIFMLNKAGELLVKYRDGGSGNGNEIYNIYDTKTKTWSRLHANQFLDGQGLMSGYFEGPTLGPDGNFHLIWVWRNTPNAATNHSLSYARSPDLVSWEDSSGNPLALPLTLAKTEVVDPVKPGEGMINGNVKLGFDKHNKPMITYHKYDPNGDTQMYLARREQASWNSVQISDWKGFRWEFGGGGSLGRFPVKPYKPSVLADGNIGVLVRKNDEVMRIVVDHDSLRTTKIEPAELYPSIIQPVTKNSNSMMMKSTELPLEHSVFSGKGDLGPEGQRYYLSWYSQPGNRDRAHVVISQPSVLLLHEFSEN</sequence>
<name>A0ABS9D5L1_9ALTE</name>
<evidence type="ECO:0000313" key="1">
    <source>
        <dbReference type="EMBL" id="MCF2946961.1"/>
    </source>
</evidence>
<dbReference type="Gene3D" id="2.115.10.20">
    <property type="entry name" value="Glycosyl hydrolase domain, family 43"/>
    <property type="match status" value="1"/>
</dbReference>
<dbReference type="Proteomes" id="UP001521137">
    <property type="component" value="Unassembled WGS sequence"/>
</dbReference>
<dbReference type="InterPro" id="IPR023296">
    <property type="entry name" value="Glyco_hydro_beta-prop_sf"/>
</dbReference>
<proteinExistence type="predicted"/>
<comment type="caution">
    <text evidence="1">The sequence shown here is derived from an EMBL/GenBank/DDBJ whole genome shotgun (WGS) entry which is preliminary data.</text>
</comment>
<accession>A0ABS9D5L1</accession>
<protein>
    <submittedName>
        <fullName evidence="1">BNR repeat-containing protein</fullName>
    </submittedName>
</protein>
<organism evidence="1 2">
    <name type="scientific">Paraglaciecola algarum</name>
    <dbReference type="NCBI Taxonomy" id="3050085"/>
    <lineage>
        <taxon>Bacteria</taxon>
        <taxon>Pseudomonadati</taxon>
        <taxon>Pseudomonadota</taxon>
        <taxon>Gammaproteobacteria</taxon>
        <taxon>Alteromonadales</taxon>
        <taxon>Alteromonadaceae</taxon>
        <taxon>Paraglaciecola</taxon>
    </lineage>
</organism>
<dbReference type="EMBL" id="JAKGAS010000001">
    <property type="protein sequence ID" value="MCF2946961.1"/>
    <property type="molecule type" value="Genomic_DNA"/>
</dbReference>
<dbReference type="Pfam" id="PF15892">
    <property type="entry name" value="BNR_4"/>
    <property type="match status" value="1"/>
</dbReference>
<gene>
    <name evidence="1" type="ORF">L0668_02505</name>
</gene>
<keyword evidence="2" id="KW-1185">Reference proteome</keyword>
<dbReference type="RefSeq" id="WP_235310478.1">
    <property type="nucleotide sequence ID" value="NZ_JAKGAS010000001.1"/>
</dbReference>
<reference evidence="1 2" key="1">
    <citation type="submission" date="2022-01" db="EMBL/GenBank/DDBJ databases">
        <title>Paraglaciecola sp. G1-23.</title>
        <authorList>
            <person name="Jin M.S."/>
            <person name="Han D.M."/>
            <person name="Kim H.M."/>
            <person name="Jeon C.O."/>
        </authorList>
    </citation>
    <scope>NUCLEOTIDE SEQUENCE [LARGE SCALE GENOMIC DNA]</scope>
    <source>
        <strain evidence="1 2">G1-23</strain>
    </source>
</reference>